<dbReference type="Proteomes" id="UP000252189">
    <property type="component" value="Unassembled WGS sequence"/>
</dbReference>
<comment type="caution">
    <text evidence="3">The sequence shown here is derived from an EMBL/GenBank/DDBJ whole genome shotgun (WGS) entry which is preliminary data.</text>
</comment>
<evidence type="ECO:0000256" key="1">
    <source>
        <dbReference type="SAM" id="MobiDB-lite"/>
    </source>
</evidence>
<dbReference type="InterPro" id="IPR003795">
    <property type="entry name" value="DUF192"/>
</dbReference>
<dbReference type="OrthoDB" id="6763at2157"/>
<evidence type="ECO:0000313" key="3">
    <source>
        <dbReference type="EMBL" id="RCU44482.1"/>
    </source>
</evidence>
<keyword evidence="2" id="KW-0812">Transmembrane</keyword>
<dbReference type="EMBL" id="QPHM01000003">
    <property type="protein sequence ID" value="RCU44482.1"/>
    <property type="molecule type" value="Genomic_DNA"/>
</dbReference>
<evidence type="ECO:0000313" key="4">
    <source>
        <dbReference type="Proteomes" id="UP000252189"/>
    </source>
</evidence>
<protein>
    <submittedName>
        <fullName evidence="3">DUF192 domain-containing protein</fullName>
    </submittedName>
</protein>
<feature type="transmembrane region" description="Helical" evidence="2">
    <location>
        <begin position="33"/>
        <end position="52"/>
    </location>
</feature>
<accession>A0A368N1U5</accession>
<dbReference type="PANTHER" id="PTHR37953:SF1">
    <property type="entry name" value="UPF0127 PROTEIN MJ1496"/>
    <property type="match status" value="1"/>
</dbReference>
<sequence>MADKSHSVSTAGPSDREDLGGTSVSVSARRTTVVAVLIVGTTVFAVAGAAVLSDAGASSPEIESSVINEDSPSHRVFFENQRGQTLWVYDVWVADTGPERYQGLSGTESLPADTGLLFVYDQEAADRAIVMREMHYPIDVVFIDGSGTVTTVRSATPEPGVPDDELTHYPGRARWILEVPHGTAERHAIVSGTSVRITGPAYAFDSQREIPPERDSI</sequence>
<dbReference type="RefSeq" id="WP_114450656.1">
    <property type="nucleotide sequence ID" value="NZ_QPHM01000003.1"/>
</dbReference>
<keyword evidence="2" id="KW-0472">Membrane</keyword>
<dbReference type="Pfam" id="PF02643">
    <property type="entry name" value="DUF192"/>
    <property type="match status" value="1"/>
</dbReference>
<gene>
    <name evidence="3" type="ORF">DU504_17250</name>
</gene>
<evidence type="ECO:0000256" key="2">
    <source>
        <dbReference type="SAM" id="Phobius"/>
    </source>
</evidence>
<reference evidence="3 4" key="1">
    <citation type="submission" date="2018-07" db="EMBL/GenBank/DDBJ databases">
        <title>Genome sequences of Haloplanus salinus JCM 18368T.</title>
        <authorList>
            <person name="Kim Y.B."/>
            <person name="Roh S.W."/>
        </authorList>
    </citation>
    <scope>NUCLEOTIDE SEQUENCE [LARGE SCALE GENOMIC DNA]</scope>
    <source>
        <strain evidence="3 4">JCM 18368</strain>
    </source>
</reference>
<dbReference type="AlphaFoldDB" id="A0A368N1U5"/>
<feature type="region of interest" description="Disordered" evidence="1">
    <location>
        <begin position="1"/>
        <end position="23"/>
    </location>
</feature>
<keyword evidence="2" id="KW-1133">Transmembrane helix</keyword>
<dbReference type="Gene3D" id="2.60.120.1140">
    <property type="entry name" value="Protein of unknown function DUF192"/>
    <property type="match status" value="1"/>
</dbReference>
<keyword evidence="4" id="KW-1185">Reference proteome</keyword>
<organism evidence="3 4">
    <name type="scientific">Haloplanus salinus</name>
    <dbReference type="NCBI Taxonomy" id="1126245"/>
    <lineage>
        <taxon>Archaea</taxon>
        <taxon>Methanobacteriati</taxon>
        <taxon>Methanobacteriota</taxon>
        <taxon>Stenosarchaea group</taxon>
        <taxon>Halobacteria</taxon>
        <taxon>Halobacteriales</taxon>
        <taxon>Haloferacaceae</taxon>
        <taxon>Haloplanus</taxon>
    </lineage>
</organism>
<dbReference type="PANTHER" id="PTHR37953">
    <property type="entry name" value="UPF0127 PROTEIN MJ1496"/>
    <property type="match status" value="1"/>
</dbReference>
<dbReference type="InterPro" id="IPR038695">
    <property type="entry name" value="Saro_0823-like_sf"/>
</dbReference>
<name>A0A368N1U5_9EURY</name>
<proteinExistence type="predicted"/>